<dbReference type="GeneID" id="43621332"/>
<organism evidence="7 8">
    <name type="scientific">Colletotrichum fructicola (strain Nara gc5)</name>
    <name type="common">Anthracnose fungus</name>
    <name type="synonym">Colletotrichum gloeosporioides (strain Nara gc5)</name>
    <dbReference type="NCBI Taxonomy" id="1213859"/>
    <lineage>
        <taxon>Eukaryota</taxon>
        <taxon>Fungi</taxon>
        <taxon>Dikarya</taxon>
        <taxon>Ascomycota</taxon>
        <taxon>Pezizomycotina</taxon>
        <taxon>Sordariomycetes</taxon>
        <taxon>Hypocreomycetidae</taxon>
        <taxon>Glomerellales</taxon>
        <taxon>Glomerellaceae</taxon>
        <taxon>Colletotrichum</taxon>
        <taxon>Colletotrichum gloeosporioides species complex</taxon>
    </lineage>
</organism>
<keyword evidence="2" id="KW-0805">Transcription regulation</keyword>
<name>A0A7J6IW28_COLFN</name>
<dbReference type="Proteomes" id="UP000011096">
    <property type="component" value="Unassembled WGS sequence"/>
</dbReference>
<feature type="compositionally biased region" description="Polar residues" evidence="5">
    <location>
        <begin position="162"/>
        <end position="180"/>
    </location>
</feature>
<reference evidence="7 8" key="2">
    <citation type="submission" date="2020-04" db="EMBL/GenBank/DDBJ databases">
        <title>Genome sequencing and assembly of multiple isolates from the Colletotrichum gloeosporioides species complex.</title>
        <authorList>
            <person name="Gan P."/>
            <person name="Shirasu K."/>
        </authorList>
    </citation>
    <scope>NUCLEOTIDE SEQUENCE [LARGE SCALE GENOMIC DNA]</scope>
    <source>
        <strain evidence="7 8">Nara gc5</strain>
    </source>
</reference>
<evidence type="ECO:0000256" key="4">
    <source>
        <dbReference type="ARBA" id="ARBA00023242"/>
    </source>
</evidence>
<dbReference type="Gene3D" id="1.20.5.170">
    <property type="match status" value="1"/>
</dbReference>
<dbReference type="OrthoDB" id="295274at2759"/>
<dbReference type="InterPro" id="IPR004827">
    <property type="entry name" value="bZIP"/>
</dbReference>
<evidence type="ECO:0000259" key="6">
    <source>
        <dbReference type="PROSITE" id="PS50217"/>
    </source>
</evidence>
<keyword evidence="4" id="KW-0539">Nucleus</keyword>
<keyword evidence="3" id="KW-0804">Transcription</keyword>
<dbReference type="GO" id="GO:0003700">
    <property type="term" value="F:DNA-binding transcription factor activity"/>
    <property type="evidence" value="ECO:0007669"/>
    <property type="project" value="InterPro"/>
</dbReference>
<sequence length="311" mass="34672">MVVHIYFDRALHHPDAMASPDHPCYPGVFEATDTAMFIPMALYPTPPGQNCSLTPGAEPQYQQWLGWDDHAVEPKYAENDSVDFVNPPHLEGGAQHLESSYFEMGVEQATATWASQANNWPPFQCQIFQQPPVNTYSGEAWPSPDAQSQTEPHSRAKKSTKPTEATNNTRSRPTWSAAQQSHKRAKIGAVTMTDDDTKYEGEGDEVGEQGESWRPGMKKYRVKNRAAAKRCREKTKLYEEDLAVKEQEVTQERMYLDAYVAALKEEVLALKNQILQHGDCNCELIQGYIARTASGISGQAVPTGAQAHKCI</sequence>
<accession>A0A7J6IW28</accession>
<evidence type="ECO:0000313" key="7">
    <source>
        <dbReference type="EMBL" id="KAF4480422.1"/>
    </source>
</evidence>
<proteinExistence type="predicted"/>
<feature type="domain" description="BZIP" evidence="6">
    <location>
        <begin position="218"/>
        <end position="277"/>
    </location>
</feature>
<dbReference type="Pfam" id="PF07716">
    <property type="entry name" value="bZIP_2"/>
    <property type="match status" value="1"/>
</dbReference>
<dbReference type="PROSITE" id="PS00036">
    <property type="entry name" value="BZIP_BASIC"/>
    <property type="match status" value="1"/>
</dbReference>
<dbReference type="InterPro" id="IPR051027">
    <property type="entry name" value="bZIP_transcription_factors"/>
</dbReference>
<comment type="subcellular location">
    <subcellularLocation>
        <location evidence="1">Nucleus</location>
    </subcellularLocation>
</comment>
<evidence type="ECO:0000256" key="5">
    <source>
        <dbReference type="SAM" id="MobiDB-lite"/>
    </source>
</evidence>
<dbReference type="SUPFAM" id="SSF57959">
    <property type="entry name" value="Leucine zipper domain"/>
    <property type="match status" value="1"/>
</dbReference>
<evidence type="ECO:0000256" key="2">
    <source>
        <dbReference type="ARBA" id="ARBA00023015"/>
    </source>
</evidence>
<keyword evidence="8" id="KW-1185">Reference proteome</keyword>
<dbReference type="PANTHER" id="PTHR19304">
    <property type="entry name" value="CYCLIC-AMP RESPONSE ELEMENT BINDING PROTEIN"/>
    <property type="match status" value="1"/>
</dbReference>
<gene>
    <name evidence="7" type="ORF">CGGC5_v011004</name>
</gene>
<evidence type="ECO:0000313" key="8">
    <source>
        <dbReference type="Proteomes" id="UP000011096"/>
    </source>
</evidence>
<dbReference type="EMBL" id="ANPB02000006">
    <property type="protein sequence ID" value="KAF4480422.1"/>
    <property type="molecule type" value="Genomic_DNA"/>
</dbReference>
<dbReference type="AlphaFoldDB" id="A0A7J6IW28"/>
<comment type="caution">
    <text evidence="7">The sequence shown here is derived from an EMBL/GenBank/DDBJ whole genome shotgun (WGS) entry which is preliminary data.</text>
</comment>
<evidence type="ECO:0000256" key="1">
    <source>
        <dbReference type="ARBA" id="ARBA00004123"/>
    </source>
</evidence>
<protein>
    <submittedName>
        <fullName evidence="7">Transcription factor atf21</fullName>
    </submittedName>
</protein>
<dbReference type="RefSeq" id="XP_031892374.1">
    <property type="nucleotide sequence ID" value="XM_032037354.1"/>
</dbReference>
<dbReference type="InParanoid" id="A0A7J6IW28"/>
<dbReference type="CDD" id="cd14687">
    <property type="entry name" value="bZIP_ATF2"/>
    <property type="match status" value="1"/>
</dbReference>
<reference evidence="7 8" key="1">
    <citation type="submission" date="2012-08" db="EMBL/GenBank/DDBJ databases">
        <authorList>
            <person name="Gan P.H.P."/>
            <person name="Ikeda K."/>
            <person name="Irieda H."/>
            <person name="Narusaka M."/>
            <person name="O'Connell R.J."/>
            <person name="Narusaka Y."/>
            <person name="Takano Y."/>
            <person name="Kubo Y."/>
            <person name="Shirasu K."/>
        </authorList>
    </citation>
    <scope>NUCLEOTIDE SEQUENCE [LARGE SCALE GENOMIC DNA]</scope>
    <source>
        <strain evidence="7 8">Nara gc5</strain>
    </source>
</reference>
<evidence type="ECO:0000256" key="3">
    <source>
        <dbReference type="ARBA" id="ARBA00023163"/>
    </source>
</evidence>
<dbReference type="PROSITE" id="PS50217">
    <property type="entry name" value="BZIP"/>
    <property type="match status" value="1"/>
</dbReference>
<feature type="region of interest" description="Disordered" evidence="5">
    <location>
        <begin position="134"/>
        <end position="212"/>
    </location>
</feature>
<dbReference type="GO" id="GO:0005634">
    <property type="term" value="C:nucleus"/>
    <property type="evidence" value="ECO:0007669"/>
    <property type="project" value="UniProtKB-SubCell"/>
</dbReference>
<dbReference type="InterPro" id="IPR046347">
    <property type="entry name" value="bZIP_sf"/>
</dbReference>